<keyword evidence="3" id="KW-1133">Transmembrane helix</keyword>
<feature type="region of interest" description="Disordered" evidence="2">
    <location>
        <begin position="1"/>
        <end position="29"/>
    </location>
</feature>
<keyword evidence="3" id="KW-0472">Membrane</keyword>
<feature type="transmembrane region" description="Helical" evidence="3">
    <location>
        <begin position="220"/>
        <end position="238"/>
    </location>
</feature>
<accession>A0A7R8VNV9</accession>
<dbReference type="GO" id="GO:0006937">
    <property type="term" value="P:regulation of muscle contraction"/>
    <property type="evidence" value="ECO:0007669"/>
    <property type="project" value="TreeGrafter"/>
</dbReference>
<dbReference type="GO" id="GO:0043266">
    <property type="term" value="P:regulation of potassium ion transport"/>
    <property type="evidence" value="ECO:0007669"/>
    <property type="project" value="TreeGrafter"/>
</dbReference>
<feature type="transmembrane region" description="Helical" evidence="3">
    <location>
        <begin position="426"/>
        <end position="444"/>
    </location>
</feature>
<evidence type="ECO:0000256" key="3">
    <source>
        <dbReference type="SAM" id="Phobius"/>
    </source>
</evidence>
<gene>
    <name evidence="4" type="ORF">TDIB3V08_LOCUS8187</name>
</gene>
<feature type="transmembrane region" description="Helical" evidence="3">
    <location>
        <begin position="302"/>
        <end position="323"/>
    </location>
</feature>
<feature type="region of interest" description="Disordered" evidence="2">
    <location>
        <begin position="391"/>
        <end position="412"/>
    </location>
</feature>
<keyword evidence="3" id="KW-0812">Transmembrane</keyword>
<feature type="compositionally biased region" description="Polar residues" evidence="2">
    <location>
        <begin position="1"/>
        <end position="12"/>
    </location>
</feature>
<feature type="transmembrane region" description="Helical" evidence="3">
    <location>
        <begin position="60"/>
        <end position="84"/>
    </location>
</feature>
<feature type="transmembrane region" description="Helical" evidence="3">
    <location>
        <begin position="133"/>
        <end position="152"/>
    </location>
</feature>
<organism evidence="4">
    <name type="scientific">Timema douglasi</name>
    <name type="common">Walking stick</name>
    <dbReference type="NCBI Taxonomy" id="61478"/>
    <lineage>
        <taxon>Eukaryota</taxon>
        <taxon>Metazoa</taxon>
        <taxon>Ecdysozoa</taxon>
        <taxon>Arthropoda</taxon>
        <taxon>Hexapoda</taxon>
        <taxon>Insecta</taxon>
        <taxon>Pterygota</taxon>
        <taxon>Neoptera</taxon>
        <taxon>Polyneoptera</taxon>
        <taxon>Phasmatodea</taxon>
        <taxon>Timematodea</taxon>
        <taxon>Timematoidea</taxon>
        <taxon>Timematidae</taxon>
        <taxon>Timema</taxon>
    </lineage>
</organism>
<dbReference type="SUPFAM" id="SSF103473">
    <property type="entry name" value="MFS general substrate transporter"/>
    <property type="match status" value="1"/>
</dbReference>
<reference evidence="4" key="1">
    <citation type="submission" date="2020-11" db="EMBL/GenBank/DDBJ databases">
        <authorList>
            <person name="Tran Van P."/>
        </authorList>
    </citation>
    <scope>NUCLEOTIDE SEQUENCE</scope>
</reference>
<dbReference type="GO" id="GO:0055120">
    <property type="term" value="C:striated muscle dense body"/>
    <property type="evidence" value="ECO:0007669"/>
    <property type="project" value="TreeGrafter"/>
</dbReference>
<dbReference type="GO" id="GO:0005886">
    <property type="term" value="C:plasma membrane"/>
    <property type="evidence" value="ECO:0007669"/>
    <property type="project" value="TreeGrafter"/>
</dbReference>
<feature type="transmembrane region" description="Helical" evidence="3">
    <location>
        <begin position="104"/>
        <end position="126"/>
    </location>
</feature>
<feature type="transmembrane region" description="Helical" evidence="3">
    <location>
        <begin position="158"/>
        <end position="178"/>
    </location>
</feature>
<name>A0A7R8VNV9_TIMDO</name>
<evidence type="ECO:0000256" key="1">
    <source>
        <dbReference type="ARBA" id="ARBA00009172"/>
    </source>
</evidence>
<evidence type="ECO:0000256" key="2">
    <source>
        <dbReference type="SAM" id="MobiDB-lite"/>
    </source>
</evidence>
<comment type="similarity">
    <text evidence="1">Belongs to the unc-93 family.</text>
</comment>
<dbReference type="PANTHER" id="PTHR19444:SF11">
    <property type="entry name" value="UNC93-LIKE PROTEIN"/>
    <property type="match status" value="1"/>
</dbReference>
<evidence type="ECO:0000313" key="4">
    <source>
        <dbReference type="EMBL" id="CAD7201998.1"/>
    </source>
</evidence>
<dbReference type="AlphaFoldDB" id="A0A7R8VNV9"/>
<protein>
    <submittedName>
        <fullName evidence="4">Uncharacterized protein</fullName>
    </submittedName>
</protein>
<dbReference type="EMBL" id="OA568887">
    <property type="protein sequence ID" value="CAD7201998.1"/>
    <property type="molecule type" value="Genomic_DNA"/>
</dbReference>
<sequence>MAAYSPISTHGTHPNLPQRRCDSMSSSGGASSVRRLIAVVRSTPSRLGPVYSRRMLLRNFAALCLGHSTVTAAFLPLLALQSSISAWWWPRATTAVFRPNNDSGSLLLCSLFSVAALSSLVSPFLVQRIGTNWTLILGYIHASVFFGLHLYPTAYTLIPGYVMMGMWVGPITSARQTFLMTLASKLSFVATEEEEMEDNGGRWETTVQRLARGLQAAQDFGLVFGNVVSALLLVYTLPPSNGAEDSYSTSLLSSMFIHDVHGERICGSTSCPQSQSLIAIPSPSNLSSDTDGFFILPCKTSAVLASVFLGCSVMGVALTAAFLDRIRLLVYQSPLERPSGVAAMRAVKEIFKDPKLQLAAPLSIFIGLEQSFMLADFSKVELEEVSPHLRGGRVENHLGTPPSSPDRDSNLDLPVLSSRAQHDKRFYVVCALGVSNISFVFLSLGLLQSIAAFTLSMLLQHIRRFLVIAVELQHDKRGKITLSTPDPVSNPDLVVVISLAYCERDALDPAATEACFTTYCQDCKPPPERILMT</sequence>
<dbReference type="PANTHER" id="PTHR19444">
    <property type="entry name" value="UNC-93 RELATED"/>
    <property type="match status" value="1"/>
</dbReference>
<dbReference type="GO" id="GO:0015459">
    <property type="term" value="F:potassium channel regulator activity"/>
    <property type="evidence" value="ECO:0007669"/>
    <property type="project" value="TreeGrafter"/>
</dbReference>
<proteinExistence type="inferred from homology"/>
<dbReference type="InterPro" id="IPR036259">
    <property type="entry name" value="MFS_trans_sf"/>
</dbReference>
<dbReference type="InterPro" id="IPR051951">
    <property type="entry name" value="UNC-93_regulatory"/>
</dbReference>